<reference evidence="2 3" key="1">
    <citation type="submission" date="2024-03" db="EMBL/GenBank/DDBJ databases">
        <authorList>
            <person name="Gkanogiannis A."/>
            <person name="Becerra Lopez-Lavalle L."/>
        </authorList>
    </citation>
    <scope>NUCLEOTIDE SEQUENCE [LARGE SCALE GENOMIC DNA]</scope>
</reference>
<feature type="region of interest" description="Disordered" evidence="1">
    <location>
        <begin position="190"/>
        <end position="226"/>
    </location>
</feature>
<evidence type="ECO:0000313" key="2">
    <source>
        <dbReference type="EMBL" id="CAK9321564.1"/>
    </source>
</evidence>
<evidence type="ECO:0000256" key="1">
    <source>
        <dbReference type="SAM" id="MobiDB-lite"/>
    </source>
</evidence>
<accession>A0ABP0YMF2</accession>
<sequence length="239" mass="27274">MLLEVEGFNENLSLKALVLLEICFSGLMDLVIRFSSISFPKFHVCCASHMKKNRFGAKVSKENNVLVTVYSERQEPRLAVNRYQRDDVNKAVRNQWKQDATNKGYNRKTELLKYSQRLRKSARPPASPYNRTPEPIPSKNKQPIARSIAINLVCSSFSLVNLCGKPKGARFTTCFGNLIQRSYKALTNFQPKKDRNMQNQSSGSTKNVTDNVKSRESKSKNTIDKTKGRRIRLLTFTCT</sequence>
<dbReference type="EMBL" id="OZ021739">
    <property type="protein sequence ID" value="CAK9321564.1"/>
    <property type="molecule type" value="Genomic_DNA"/>
</dbReference>
<organism evidence="2 3">
    <name type="scientific">Citrullus colocynthis</name>
    <name type="common">colocynth</name>
    <dbReference type="NCBI Taxonomy" id="252529"/>
    <lineage>
        <taxon>Eukaryota</taxon>
        <taxon>Viridiplantae</taxon>
        <taxon>Streptophyta</taxon>
        <taxon>Embryophyta</taxon>
        <taxon>Tracheophyta</taxon>
        <taxon>Spermatophyta</taxon>
        <taxon>Magnoliopsida</taxon>
        <taxon>eudicotyledons</taxon>
        <taxon>Gunneridae</taxon>
        <taxon>Pentapetalae</taxon>
        <taxon>rosids</taxon>
        <taxon>fabids</taxon>
        <taxon>Cucurbitales</taxon>
        <taxon>Cucurbitaceae</taxon>
        <taxon>Benincaseae</taxon>
        <taxon>Citrullus</taxon>
    </lineage>
</organism>
<evidence type="ECO:0000313" key="3">
    <source>
        <dbReference type="Proteomes" id="UP001642487"/>
    </source>
</evidence>
<dbReference type="Proteomes" id="UP001642487">
    <property type="component" value="Chromosome 5"/>
</dbReference>
<feature type="compositionally biased region" description="Basic and acidic residues" evidence="1">
    <location>
        <begin position="212"/>
        <end position="226"/>
    </location>
</feature>
<keyword evidence="3" id="KW-1185">Reference proteome</keyword>
<feature type="compositionally biased region" description="Polar residues" evidence="1">
    <location>
        <begin position="197"/>
        <end position="211"/>
    </location>
</feature>
<protein>
    <submittedName>
        <fullName evidence="2">Uncharacterized protein</fullName>
    </submittedName>
</protein>
<gene>
    <name evidence="2" type="ORF">CITCOLO1_LOCUS13643</name>
</gene>
<proteinExistence type="predicted"/>
<feature type="region of interest" description="Disordered" evidence="1">
    <location>
        <begin position="117"/>
        <end position="141"/>
    </location>
</feature>
<name>A0ABP0YMF2_9ROSI</name>